<evidence type="ECO:0000313" key="1">
    <source>
        <dbReference type="EMBL" id="SQI34947.1"/>
    </source>
</evidence>
<protein>
    <submittedName>
        <fullName evidence="1">Mu-like prophage protein gp36</fullName>
    </submittedName>
</protein>
<dbReference type="OrthoDB" id="9812088at2"/>
<dbReference type="AlphaFoldDB" id="A0A2X4U519"/>
<accession>A0A2X4U519</accession>
<evidence type="ECO:0000313" key="2">
    <source>
        <dbReference type="Proteomes" id="UP000249005"/>
    </source>
</evidence>
<dbReference type="Pfam" id="PF07030">
    <property type="entry name" value="Phage_Mu_Gp36"/>
    <property type="match status" value="1"/>
</dbReference>
<dbReference type="Proteomes" id="UP000249005">
    <property type="component" value="Chromosome 1"/>
</dbReference>
<sequence>MAYATVADMYVRYQRAVLHDLADKKIDYDDTGEPLQTVEQVIEAALTDASVAIDGYIDGRATLPLKTIPAALVRHCCVLARYAMEEGAATEKAEKEYEATLSYLNKVATGDISLGLTKEEARPEAGDAVVFESAGSVWTRKGSKGFI</sequence>
<name>A0A2X4U519_9GAMM</name>
<dbReference type="EMBL" id="LS483470">
    <property type="protein sequence ID" value="SQI34947.1"/>
    <property type="molecule type" value="Genomic_DNA"/>
</dbReference>
<reference evidence="1 2" key="1">
    <citation type="submission" date="2018-06" db="EMBL/GenBank/DDBJ databases">
        <authorList>
            <consortium name="Pathogen Informatics"/>
            <person name="Doyle S."/>
        </authorList>
    </citation>
    <scope>NUCLEOTIDE SEQUENCE [LARGE SCALE GENOMIC DNA]</scope>
    <source>
        <strain evidence="1 2">NCTC12151</strain>
    </source>
</reference>
<dbReference type="RefSeq" id="WP_111738982.1">
    <property type="nucleotide sequence ID" value="NZ_LR698987.1"/>
</dbReference>
<dbReference type="KEGG" id="lri:NCTC12151_00292"/>
<dbReference type="InterPro" id="IPR009752">
    <property type="entry name" value="Phage_Mu_GpJ"/>
</dbReference>
<gene>
    <name evidence="1" type="ORF">NCTC12151_00292</name>
</gene>
<proteinExistence type="predicted"/>
<keyword evidence="2" id="KW-1185">Reference proteome</keyword>
<organism evidence="1 2">
    <name type="scientific">Leminorella richardii</name>
    <dbReference type="NCBI Taxonomy" id="158841"/>
    <lineage>
        <taxon>Bacteria</taxon>
        <taxon>Pseudomonadati</taxon>
        <taxon>Pseudomonadota</taxon>
        <taxon>Gammaproteobacteria</taxon>
        <taxon>Enterobacterales</taxon>
        <taxon>Budviciaceae</taxon>
        <taxon>Leminorella</taxon>
    </lineage>
</organism>